<evidence type="ECO:0000313" key="1">
    <source>
        <dbReference type="EMBL" id="JAG99699.1"/>
    </source>
</evidence>
<proteinExistence type="predicted"/>
<reference evidence="1" key="1">
    <citation type="submission" date="2014-11" db="EMBL/GenBank/DDBJ databases">
        <authorList>
            <person name="Amaro Gonzalez C."/>
        </authorList>
    </citation>
    <scope>NUCLEOTIDE SEQUENCE</scope>
</reference>
<dbReference type="EMBL" id="GBXM01108877">
    <property type="protein sequence ID" value="JAG99699.1"/>
    <property type="molecule type" value="Transcribed_RNA"/>
</dbReference>
<reference evidence="1" key="2">
    <citation type="journal article" date="2015" name="Fish Shellfish Immunol.">
        <title>Early steps in the European eel (Anguilla anguilla)-Vibrio vulnificus interaction in the gills: Role of the RtxA13 toxin.</title>
        <authorList>
            <person name="Callol A."/>
            <person name="Pajuelo D."/>
            <person name="Ebbesson L."/>
            <person name="Teles M."/>
            <person name="MacKenzie S."/>
            <person name="Amaro C."/>
        </authorList>
    </citation>
    <scope>NUCLEOTIDE SEQUENCE</scope>
</reference>
<protein>
    <submittedName>
        <fullName evidence="1">Uncharacterized protein</fullName>
    </submittedName>
</protein>
<dbReference type="AlphaFoldDB" id="A0A0E9P6I8"/>
<sequence>MNHSLYKKVSHILGKFSMNHTVLCFSSQSRYRCQTLAVRTGGSGKLRHTYNTKFIIL</sequence>
<accession>A0A0E9P6I8</accession>
<organism evidence="1">
    <name type="scientific">Anguilla anguilla</name>
    <name type="common">European freshwater eel</name>
    <name type="synonym">Muraena anguilla</name>
    <dbReference type="NCBI Taxonomy" id="7936"/>
    <lineage>
        <taxon>Eukaryota</taxon>
        <taxon>Metazoa</taxon>
        <taxon>Chordata</taxon>
        <taxon>Craniata</taxon>
        <taxon>Vertebrata</taxon>
        <taxon>Euteleostomi</taxon>
        <taxon>Actinopterygii</taxon>
        <taxon>Neopterygii</taxon>
        <taxon>Teleostei</taxon>
        <taxon>Anguilliformes</taxon>
        <taxon>Anguillidae</taxon>
        <taxon>Anguilla</taxon>
    </lineage>
</organism>
<name>A0A0E9P6I8_ANGAN</name>